<evidence type="ECO:0000313" key="8">
    <source>
        <dbReference type="EMBL" id="AQA14851.1"/>
    </source>
</evidence>
<dbReference type="CDD" id="cd14014">
    <property type="entry name" value="STKc_PknB_like"/>
    <property type="match status" value="1"/>
</dbReference>
<evidence type="ECO:0000256" key="3">
    <source>
        <dbReference type="ARBA" id="ARBA00022777"/>
    </source>
</evidence>
<protein>
    <recommendedName>
        <fullName evidence="7">Protein kinase domain-containing protein</fullName>
    </recommendedName>
</protein>
<dbReference type="SMART" id="SM00220">
    <property type="entry name" value="S_TKc"/>
    <property type="match status" value="1"/>
</dbReference>
<evidence type="ECO:0000256" key="4">
    <source>
        <dbReference type="ARBA" id="ARBA00022840"/>
    </source>
</evidence>
<dbReference type="Gene3D" id="1.10.510.10">
    <property type="entry name" value="Transferase(Phosphotransferase) domain 1"/>
    <property type="match status" value="1"/>
</dbReference>
<dbReference type="PROSITE" id="PS00107">
    <property type="entry name" value="PROTEIN_KINASE_ATP"/>
    <property type="match status" value="1"/>
</dbReference>
<dbReference type="EMBL" id="CP019458">
    <property type="protein sequence ID" value="AQA14851.1"/>
    <property type="molecule type" value="Genomic_DNA"/>
</dbReference>
<name>A0ABN4WD38_9ACTN</name>
<reference evidence="8 9" key="1">
    <citation type="journal article" date="2017" name="J. Biotechnol.">
        <title>The complete genome sequence of Streptomyces autolyticus CGMCC 0516, the producer of geldanamycin, autolytimycin, reblastatin and elaiophylin.</title>
        <authorList>
            <person name="Yin M."/>
            <person name="Jiang M."/>
            <person name="Ren Z."/>
            <person name="Dong Y."/>
            <person name="Lu T."/>
        </authorList>
    </citation>
    <scope>NUCLEOTIDE SEQUENCE [LARGE SCALE GENOMIC DNA]</scope>
    <source>
        <strain evidence="8 9">CGMCC0516</strain>
    </source>
</reference>
<dbReference type="PANTHER" id="PTHR43289:SF34">
    <property type="entry name" value="SERINE_THREONINE-PROTEIN KINASE YBDM-RELATED"/>
    <property type="match status" value="1"/>
</dbReference>
<dbReference type="SUPFAM" id="SSF56112">
    <property type="entry name" value="Protein kinase-like (PK-like)"/>
    <property type="match status" value="1"/>
</dbReference>
<dbReference type="InterPro" id="IPR000719">
    <property type="entry name" value="Prot_kinase_dom"/>
</dbReference>
<keyword evidence="1" id="KW-0808">Transferase</keyword>
<feature type="binding site" evidence="5">
    <location>
        <position position="41"/>
    </location>
    <ligand>
        <name>ATP</name>
        <dbReference type="ChEBI" id="CHEBI:30616"/>
    </ligand>
</feature>
<dbReference type="InterPro" id="IPR011009">
    <property type="entry name" value="Kinase-like_dom_sf"/>
</dbReference>
<proteinExistence type="predicted"/>
<organism evidence="8 9">
    <name type="scientific">Streptomyces autolyticus</name>
    <dbReference type="NCBI Taxonomy" id="75293"/>
    <lineage>
        <taxon>Bacteria</taxon>
        <taxon>Bacillati</taxon>
        <taxon>Actinomycetota</taxon>
        <taxon>Actinomycetes</taxon>
        <taxon>Kitasatosporales</taxon>
        <taxon>Streptomycetaceae</taxon>
        <taxon>Streptomyces</taxon>
    </lineage>
</organism>
<keyword evidence="9" id="KW-1185">Reference proteome</keyword>
<dbReference type="Pfam" id="PF00069">
    <property type="entry name" value="Pkinase"/>
    <property type="match status" value="1"/>
</dbReference>
<evidence type="ECO:0000256" key="1">
    <source>
        <dbReference type="ARBA" id="ARBA00022679"/>
    </source>
</evidence>
<dbReference type="Gene3D" id="3.30.200.20">
    <property type="entry name" value="Phosphorylase Kinase, domain 1"/>
    <property type="match status" value="1"/>
</dbReference>
<dbReference type="InterPro" id="IPR017441">
    <property type="entry name" value="Protein_kinase_ATP_BS"/>
</dbReference>
<evidence type="ECO:0000259" key="7">
    <source>
        <dbReference type="PROSITE" id="PS50011"/>
    </source>
</evidence>
<dbReference type="PROSITE" id="PS50011">
    <property type="entry name" value="PROTEIN_KINASE_DOM"/>
    <property type="match status" value="1"/>
</dbReference>
<keyword evidence="4 5" id="KW-0067">ATP-binding</keyword>
<gene>
    <name evidence="8" type="ORF">BV401_35000</name>
</gene>
<keyword evidence="2 5" id="KW-0547">Nucleotide-binding</keyword>
<accession>A0ABN4WD38</accession>
<sequence>MLARGTMVNGRFEVIRRIGAGQHGEVYSASRLNDGRMVALKFQDGLTFESAEDFEYFGVPIIDEAKILKDLRHVPGVPYFFERDDFAGREFFAMEFIPGNTLVTFAADKRPLLSPFASSIAGQLCEILGGIHSAGLVHCDVKPANIVIQPNGRLRLVDVGIAAELGSTAARRGSHGWAAPEQYDEGRLTAATDLYALGCLLFHLGALQRPFAHGAGRPAGEPFPDGLSAAMPERLQKAAFAMIQLDPADRPSNAEEAFDLLWPLIPKPGAPRHPKAPDPDPSTYFRLRTSAA</sequence>
<evidence type="ECO:0000256" key="2">
    <source>
        <dbReference type="ARBA" id="ARBA00022741"/>
    </source>
</evidence>
<feature type="domain" description="Protein kinase" evidence="7">
    <location>
        <begin position="12"/>
        <end position="265"/>
    </location>
</feature>
<dbReference type="InterPro" id="IPR008271">
    <property type="entry name" value="Ser/Thr_kinase_AS"/>
</dbReference>
<dbReference type="Proteomes" id="UP000187851">
    <property type="component" value="Chromosome"/>
</dbReference>
<dbReference type="PROSITE" id="PS00108">
    <property type="entry name" value="PROTEIN_KINASE_ST"/>
    <property type="match status" value="1"/>
</dbReference>
<dbReference type="PANTHER" id="PTHR43289">
    <property type="entry name" value="MITOGEN-ACTIVATED PROTEIN KINASE KINASE KINASE 20-RELATED"/>
    <property type="match status" value="1"/>
</dbReference>
<feature type="region of interest" description="Disordered" evidence="6">
    <location>
        <begin position="268"/>
        <end position="292"/>
    </location>
</feature>
<evidence type="ECO:0000256" key="6">
    <source>
        <dbReference type="SAM" id="MobiDB-lite"/>
    </source>
</evidence>
<evidence type="ECO:0000256" key="5">
    <source>
        <dbReference type="PROSITE-ProRule" id="PRU10141"/>
    </source>
</evidence>
<keyword evidence="3" id="KW-0418">Kinase</keyword>
<evidence type="ECO:0000313" key="9">
    <source>
        <dbReference type="Proteomes" id="UP000187851"/>
    </source>
</evidence>